<evidence type="ECO:0000313" key="3">
    <source>
        <dbReference type="Proteomes" id="UP000257109"/>
    </source>
</evidence>
<accession>A0A371HMM4</accession>
<proteinExistence type="predicted"/>
<dbReference type="AlphaFoldDB" id="A0A371HMM4"/>
<dbReference type="EMBL" id="QJKJ01002159">
    <property type="protein sequence ID" value="RDY04045.1"/>
    <property type="molecule type" value="Genomic_DNA"/>
</dbReference>
<name>A0A371HMM4_MUCPR</name>
<feature type="region of interest" description="Disordered" evidence="1">
    <location>
        <begin position="33"/>
        <end position="106"/>
    </location>
</feature>
<dbReference type="Proteomes" id="UP000257109">
    <property type="component" value="Unassembled WGS sequence"/>
</dbReference>
<comment type="caution">
    <text evidence="2">The sequence shown here is derived from an EMBL/GenBank/DDBJ whole genome shotgun (WGS) entry which is preliminary data.</text>
</comment>
<sequence>MKNVGRSQRKMGGGTPPSAMVISYYTLVYHPRNPFPINIQHRDGDPSRNQGTIPPNRFVPKHPEQRRNASEPRPTAGGTRKNLQEHQRQQAHPKLGRTLQNHGGNRKGAYKLEHLDGWKIPHTWNMASLCFYYS</sequence>
<keyword evidence="3" id="KW-1185">Reference proteome</keyword>
<evidence type="ECO:0000313" key="2">
    <source>
        <dbReference type="EMBL" id="RDY04045.1"/>
    </source>
</evidence>
<reference evidence="2" key="1">
    <citation type="submission" date="2018-05" db="EMBL/GenBank/DDBJ databases">
        <title>Draft genome of Mucuna pruriens seed.</title>
        <authorList>
            <person name="Nnadi N.E."/>
            <person name="Vos R."/>
            <person name="Hasami M.H."/>
            <person name="Devisetty U.K."/>
            <person name="Aguiy J.C."/>
        </authorList>
    </citation>
    <scope>NUCLEOTIDE SEQUENCE [LARGE SCALE GENOMIC DNA]</scope>
    <source>
        <strain evidence="2">JCA_2017</strain>
    </source>
</reference>
<gene>
    <name evidence="2" type="ORF">CR513_12312</name>
</gene>
<organism evidence="2 3">
    <name type="scientific">Mucuna pruriens</name>
    <name type="common">Velvet bean</name>
    <name type="synonym">Dolichos pruriens</name>
    <dbReference type="NCBI Taxonomy" id="157652"/>
    <lineage>
        <taxon>Eukaryota</taxon>
        <taxon>Viridiplantae</taxon>
        <taxon>Streptophyta</taxon>
        <taxon>Embryophyta</taxon>
        <taxon>Tracheophyta</taxon>
        <taxon>Spermatophyta</taxon>
        <taxon>Magnoliopsida</taxon>
        <taxon>eudicotyledons</taxon>
        <taxon>Gunneridae</taxon>
        <taxon>Pentapetalae</taxon>
        <taxon>rosids</taxon>
        <taxon>fabids</taxon>
        <taxon>Fabales</taxon>
        <taxon>Fabaceae</taxon>
        <taxon>Papilionoideae</taxon>
        <taxon>50 kb inversion clade</taxon>
        <taxon>NPAAA clade</taxon>
        <taxon>indigoferoid/millettioid clade</taxon>
        <taxon>Phaseoleae</taxon>
        <taxon>Mucuna</taxon>
    </lineage>
</organism>
<evidence type="ECO:0000256" key="1">
    <source>
        <dbReference type="SAM" id="MobiDB-lite"/>
    </source>
</evidence>
<protein>
    <submittedName>
        <fullName evidence="2">Uncharacterized protein</fullName>
    </submittedName>
</protein>
<feature type="compositionally biased region" description="Basic and acidic residues" evidence="1">
    <location>
        <begin position="61"/>
        <end position="70"/>
    </location>
</feature>
<feature type="non-terminal residue" evidence="2">
    <location>
        <position position="1"/>
    </location>
</feature>